<comment type="caution">
    <text evidence="10">The sequence shown here is derived from an EMBL/GenBank/DDBJ whole genome shotgun (WGS) entry which is preliminary data.</text>
</comment>
<proteinExistence type="inferred from homology"/>
<keyword evidence="3" id="KW-0255">Endonuclease</keyword>
<keyword evidence="5" id="KW-1015">Disulfide bond</keyword>
<dbReference type="Proteomes" id="UP000623129">
    <property type="component" value="Unassembled WGS sequence"/>
</dbReference>
<dbReference type="GO" id="GO:0005576">
    <property type="term" value="C:extracellular region"/>
    <property type="evidence" value="ECO:0007669"/>
    <property type="project" value="TreeGrafter"/>
</dbReference>
<evidence type="ECO:0000256" key="5">
    <source>
        <dbReference type="ARBA" id="ARBA00023157"/>
    </source>
</evidence>
<dbReference type="InterPro" id="IPR001568">
    <property type="entry name" value="RNase_T2-like"/>
</dbReference>
<evidence type="ECO:0000313" key="11">
    <source>
        <dbReference type="Proteomes" id="UP000623129"/>
    </source>
</evidence>
<evidence type="ECO:0000256" key="7">
    <source>
        <dbReference type="PIRSR" id="PIRSR633697-1"/>
    </source>
</evidence>
<organism evidence="10 11">
    <name type="scientific">Carex littledalei</name>
    <dbReference type="NCBI Taxonomy" id="544730"/>
    <lineage>
        <taxon>Eukaryota</taxon>
        <taxon>Viridiplantae</taxon>
        <taxon>Streptophyta</taxon>
        <taxon>Embryophyta</taxon>
        <taxon>Tracheophyta</taxon>
        <taxon>Spermatophyta</taxon>
        <taxon>Magnoliopsida</taxon>
        <taxon>Liliopsida</taxon>
        <taxon>Poales</taxon>
        <taxon>Cyperaceae</taxon>
        <taxon>Cyperoideae</taxon>
        <taxon>Cariceae</taxon>
        <taxon>Carex</taxon>
        <taxon>Carex subgen. Euthyceras</taxon>
    </lineage>
</organism>
<dbReference type="GO" id="GO:0006401">
    <property type="term" value="P:RNA catabolic process"/>
    <property type="evidence" value="ECO:0007669"/>
    <property type="project" value="TreeGrafter"/>
</dbReference>
<dbReference type="PANTHER" id="PTHR11240:SF75">
    <property type="entry name" value="RIBONUCLEASE 3"/>
    <property type="match status" value="1"/>
</dbReference>
<feature type="signal peptide" evidence="9">
    <location>
        <begin position="1"/>
        <end position="23"/>
    </location>
</feature>
<evidence type="ECO:0000256" key="6">
    <source>
        <dbReference type="ARBA" id="ARBA00023239"/>
    </source>
</evidence>
<dbReference type="Gene3D" id="3.90.730.10">
    <property type="entry name" value="Ribonuclease T2-like"/>
    <property type="match status" value="1"/>
</dbReference>
<dbReference type="InterPro" id="IPR036430">
    <property type="entry name" value="RNase_T2-like_sf"/>
</dbReference>
<evidence type="ECO:0000313" key="10">
    <source>
        <dbReference type="EMBL" id="KAF3324231.1"/>
    </source>
</evidence>
<evidence type="ECO:0000256" key="1">
    <source>
        <dbReference type="ARBA" id="ARBA00007469"/>
    </source>
</evidence>
<evidence type="ECO:0000256" key="2">
    <source>
        <dbReference type="ARBA" id="ARBA00022722"/>
    </source>
</evidence>
<keyword evidence="2" id="KW-0540">Nuclease</keyword>
<keyword evidence="11" id="KW-1185">Reference proteome</keyword>
<dbReference type="GO" id="GO:0003723">
    <property type="term" value="F:RNA binding"/>
    <property type="evidence" value="ECO:0007669"/>
    <property type="project" value="InterPro"/>
</dbReference>
<keyword evidence="9" id="KW-0732">Signal</keyword>
<evidence type="ECO:0000256" key="8">
    <source>
        <dbReference type="RuleBase" id="RU004328"/>
    </source>
</evidence>
<evidence type="ECO:0000256" key="9">
    <source>
        <dbReference type="SAM" id="SignalP"/>
    </source>
</evidence>
<keyword evidence="6" id="KW-0456">Lyase</keyword>
<dbReference type="SUPFAM" id="SSF55895">
    <property type="entry name" value="Ribonuclease Rh-like"/>
    <property type="match status" value="1"/>
</dbReference>
<accession>A0A833QRM2</accession>
<feature type="chain" id="PRO_5032314543" evidence="9">
    <location>
        <begin position="24"/>
        <end position="224"/>
    </location>
</feature>
<dbReference type="InterPro" id="IPR033697">
    <property type="entry name" value="Ribonuclease_T2_eukaryotic"/>
</dbReference>
<reference evidence="10" key="1">
    <citation type="submission" date="2020-01" db="EMBL/GenBank/DDBJ databases">
        <title>Genome sequence of Kobresia littledalei, the first chromosome-level genome in the family Cyperaceae.</title>
        <authorList>
            <person name="Qu G."/>
        </authorList>
    </citation>
    <scope>NUCLEOTIDE SEQUENCE</scope>
    <source>
        <strain evidence="10">C.B.Clarke</strain>
        <tissue evidence="10">Leaf</tissue>
    </source>
</reference>
<dbReference type="Pfam" id="PF00445">
    <property type="entry name" value="Ribonuclease_T2"/>
    <property type="match status" value="1"/>
</dbReference>
<dbReference type="PROSITE" id="PS00530">
    <property type="entry name" value="RNASE_T2_1"/>
    <property type="match status" value="1"/>
</dbReference>
<protein>
    <submittedName>
        <fullName evidence="10">Ribonuclease NW</fullName>
    </submittedName>
</protein>
<dbReference type="GO" id="GO:0033897">
    <property type="term" value="F:ribonuclease T2 activity"/>
    <property type="evidence" value="ECO:0007669"/>
    <property type="project" value="InterPro"/>
</dbReference>
<gene>
    <name evidence="10" type="ORF">FCM35_KLT11698</name>
</gene>
<feature type="active site" evidence="7">
    <location>
        <position position="113"/>
    </location>
</feature>
<comment type="similarity">
    <text evidence="1 8">Belongs to the RNase T2 family.</text>
</comment>
<keyword evidence="4" id="KW-0378">Hydrolase</keyword>
<dbReference type="FunFam" id="3.90.730.10:FF:000003">
    <property type="entry name" value="Ribonuclease 3"/>
    <property type="match status" value="1"/>
</dbReference>
<dbReference type="PANTHER" id="PTHR11240">
    <property type="entry name" value="RIBONUCLEASE T2"/>
    <property type="match status" value="1"/>
</dbReference>
<dbReference type="OrthoDB" id="435754at2759"/>
<name>A0A833QRM2_9POAL</name>
<evidence type="ECO:0000256" key="3">
    <source>
        <dbReference type="ARBA" id="ARBA00022759"/>
    </source>
</evidence>
<sequence length="224" mass="24826">MRTAASLCLPILFLLAAVSSTQAYDFFYFVLQWPGSYCDTKQSCCYPSSGKPEADFGIHGLWPNNNDGSYPSNCDSSKPFDESKIRGLLSSLQSDWPTLACPSNDGTNFWAHEWEKHGTCAESVFDEYRYFKTALDLKTQLNLLQPLQSAGIQPDGGSYSLQSIKNAIEESVGYAPYIECNGDESGNSQLYQVYLCVDSSGSQLIECPIFPRGKCNSQIEFPSF</sequence>
<dbReference type="GO" id="GO:0016787">
    <property type="term" value="F:hydrolase activity"/>
    <property type="evidence" value="ECO:0007669"/>
    <property type="project" value="UniProtKB-KW"/>
</dbReference>
<dbReference type="AlphaFoldDB" id="A0A833QRM2"/>
<dbReference type="PROSITE" id="PS00531">
    <property type="entry name" value="RNASE_T2_2"/>
    <property type="match status" value="1"/>
</dbReference>
<dbReference type="EMBL" id="SWLB01000022">
    <property type="protein sequence ID" value="KAF3324231.1"/>
    <property type="molecule type" value="Genomic_DNA"/>
</dbReference>
<feature type="active site" evidence="7">
    <location>
        <position position="59"/>
    </location>
</feature>
<feature type="active site" evidence="7">
    <location>
        <position position="117"/>
    </location>
</feature>
<dbReference type="InterPro" id="IPR018188">
    <property type="entry name" value="RNase_T2_His_AS_1"/>
</dbReference>
<evidence type="ECO:0000256" key="4">
    <source>
        <dbReference type="ARBA" id="ARBA00022801"/>
    </source>
</evidence>
<dbReference type="InterPro" id="IPR033130">
    <property type="entry name" value="RNase_T2_His_AS_2"/>
</dbReference>
<dbReference type="CDD" id="cd01061">
    <property type="entry name" value="RNase_T2_euk"/>
    <property type="match status" value="1"/>
</dbReference>